<protein>
    <submittedName>
        <fullName evidence="1">Uncharacterized protein</fullName>
    </submittedName>
</protein>
<dbReference type="AlphaFoldDB" id="A0A1M6NPR9"/>
<gene>
    <name evidence="1" type="ORF">SAMN02745138_00906</name>
</gene>
<dbReference type="OrthoDB" id="1905191at2"/>
<evidence type="ECO:0000313" key="2">
    <source>
        <dbReference type="Proteomes" id="UP000183975"/>
    </source>
</evidence>
<dbReference type="Proteomes" id="UP000183975">
    <property type="component" value="Unassembled WGS sequence"/>
</dbReference>
<proteinExistence type="predicted"/>
<keyword evidence="2" id="KW-1185">Reference proteome</keyword>
<sequence>MGFYYITNADEKRQPLEITCPELGEDEIFEVIDTEQWQGNGMYTWNEMWVDFDVPDRVGDLSNVILTLRCRSSGLTAQKRLWTSERYVFWRRRKNRL</sequence>
<reference evidence="1 2" key="1">
    <citation type="submission" date="2016-11" db="EMBL/GenBank/DDBJ databases">
        <authorList>
            <person name="Jaros S."/>
            <person name="Januszkiewicz K."/>
            <person name="Wedrychowicz H."/>
        </authorList>
    </citation>
    <scope>NUCLEOTIDE SEQUENCE [LARGE SCALE GENOMIC DNA]</scope>
    <source>
        <strain evidence="1 2">DSM 14214</strain>
    </source>
</reference>
<accession>A0A1M6NPR9</accession>
<evidence type="ECO:0000313" key="1">
    <source>
        <dbReference type="EMBL" id="SHJ97695.1"/>
    </source>
</evidence>
<dbReference type="RefSeq" id="WP_143158941.1">
    <property type="nucleotide sequence ID" value="NZ_FRAH01000011.1"/>
</dbReference>
<organism evidence="1 2">
    <name type="scientific">Anaerotignum lactatifermentans DSM 14214</name>
    <dbReference type="NCBI Taxonomy" id="1121323"/>
    <lineage>
        <taxon>Bacteria</taxon>
        <taxon>Bacillati</taxon>
        <taxon>Bacillota</taxon>
        <taxon>Clostridia</taxon>
        <taxon>Lachnospirales</taxon>
        <taxon>Anaerotignaceae</taxon>
        <taxon>Anaerotignum</taxon>
    </lineage>
</organism>
<name>A0A1M6NPR9_9FIRM</name>
<dbReference type="EMBL" id="FRAH01000011">
    <property type="protein sequence ID" value="SHJ97695.1"/>
    <property type="molecule type" value="Genomic_DNA"/>
</dbReference>